<accession>I7A6Z4</accession>
<keyword evidence="3" id="KW-1185">Reference proteome</keyword>
<reference evidence="2 3" key="1">
    <citation type="journal article" date="2013" name="PLoS ONE">
        <title>Genomic analysis of Melioribacter roseus, facultatively anaerobic organotrophic bacterium representing a novel deep lineage within Bacteriodetes/Chlorobi group.</title>
        <authorList>
            <person name="Kadnikov V.V."/>
            <person name="Mardanov A.V."/>
            <person name="Podosokorskaya O.A."/>
            <person name="Gavrilov S.N."/>
            <person name="Kublanov I.V."/>
            <person name="Beletsky A.V."/>
            <person name="Bonch-Osmolovskaya E.A."/>
            <person name="Ravin N.V."/>
        </authorList>
    </citation>
    <scope>NUCLEOTIDE SEQUENCE [LARGE SCALE GENOMIC DNA]</scope>
    <source>
        <strain evidence="3">JCM 17771 / P3M-2</strain>
    </source>
</reference>
<keyword evidence="1" id="KW-1133">Transmembrane helix</keyword>
<feature type="transmembrane region" description="Helical" evidence="1">
    <location>
        <begin position="125"/>
        <end position="146"/>
    </location>
</feature>
<proteinExistence type="predicted"/>
<evidence type="ECO:0000313" key="2">
    <source>
        <dbReference type="EMBL" id="AFN75651.1"/>
    </source>
</evidence>
<protein>
    <submittedName>
        <fullName evidence="2">Uncharacterized protein</fullName>
    </submittedName>
</protein>
<feature type="transmembrane region" description="Helical" evidence="1">
    <location>
        <begin position="219"/>
        <end position="240"/>
    </location>
</feature>
<dbReference type="EMBL" id="CP003557">
    <property type="protein sequence ID" value="AFN75651.1"/>
    <property type="molecule type" value="Genomic_DNA"/>
</dbReference>
<dbReference type="HOGENOM" id="CLU_942709_0_0_10"/>
<dbReference type="KEGG" id="mro:MROS_2421"/>
<organism evidence="2 3">
    <name type="scientific">Melioribacter roseus (strain DSM 23840 / JCM 17771 / VKM B-2668 / P3M-2)</name>
    <dbReference type="NCBI Taxonomy" id="1191523"/>
    <lineage>
        <taxon>Bacteria</taxon>
        <taxon>Pseudomonadati</taxon>
        <taxon>Ignavibacteriota</taxon>
        <taxon>Ignavibacteria</taxon>
        <taxon>Ignavibacteriales</taxon>
        <taxon>Melioribacteraceae</taxon>
        <taxon>Melioribacter</taxon>
    </lineage>
</organism>
<feature type="transmembrane region" description="Helical" evidence="1">
    <location>
        <begin position="252"/>
        <end position="272"/>
    </location>
</feature>
<dbReference type="Proteomes" id="UP000009011">
    <property type="component" value="Chromosome"/>
</dbReference>
<keyword evidence="1" id="KW-0472">Membrane</keyword>
<evidence type="ECO:0000313" key="3">
    <source>
        <dbReference type="Proteomes" id="UP000009011"/>
    </source>
</evidence>
<feature type="transmembrane region" description="Helical" evidence="1">
    <location>
        <begin position="175"/>
        <end position="198"/>
    </location>
</feature>
<sequence>MKLTIKDTLIQSSRLVFYNAKFVVLLWITNSAFALLTSVVIYTLLENSLSHSIISDQLNKQFDYFWYVQFQNLNKIQFEQIPLLIYIVVVIYTLIQTFYLGGLISVFNNYEKNHMVDFFYGGVKYFFRFFKVVLVSTLLYVLGFILNDNLGNMISYLFRNSENVLAEFVIRSLRYSFLIFLIGIISIVSDYTKVALAIDDKHNILNYISKSARFIYDNFRVTFSTFFIIALIGAGGALLYNAIVYFLPRTPYYFLAIAFILQQILVIFRLLIRMYFYSSEVMLYKDLSAEIINKQ</sequence>
<dbReference type="RefSeq" id="WP_014857081.1">
    <property type="nucleotide sequence ID" value="NC_018178.1"/>
</dbReference>
<evidence type="ECO:0000256" key="1">
    <source>
        <dbReference type="SAM" id="Phobius"/>
    </source>
</evidence>
<feature type="transmembrane region" description="Helical" evidence="1">
    <location>
        <begin position="83"/>
        <end position="104"/>
    </location>
</feature>
<feature type="transmembrane region" description="Helical" evidence="1">
    <location>
        <begin position="21"/>
        <end position="45"/>
    </location>
</feature>
<keyword evidence="1" id="KW-0812">Transmembrane</keyword>
<dbReference type="STRING" id="1191523.MROS_2421"/>
<dbReference type="AlphaFoldDB" id="I7A6Z4"/>
<gene>
    <name evidence="2" type="ordered locus">MROS_2421</name>
</gene>
<name>I7A6Z4_MELRP</name>